<proteinExistence type="predicted"/>
<dbReference type="AlphaFoldDB" id="A0A1D4PJ31"/>
<sequence length="118" mass="13779">MDQINELNEQEGWDNLVAEKENYLKALENSITIVAVDNNDNVLGYIRALTDGYVTLFVCELLIIKQKRGEGIGKLLINDLHIKYPHTRIDLLATKQSSKFHEKQNFRTFYGYRKNLKY</sequence>
<evidence type="ECO:0000313" key="3">
    <source>
        <dbReference type="EMBL" id="SCT30280.1"/>
    </source>
</evidence>
<evidence type="ECO:0000313" key="4">
    <source>
        <dbReference type="Proteomes" id="UP000095412"/>
    </source>
</evidence>
<dbReference type="OrthoDB" id="3216107at2"/>
<dbReference type="Proteomes" id="UP000095768">
    <property type="component" value="Unassembled WGS sequence"/>
</dbReference>
<reference evidence="2 4" key="1">
    <citation type="submission" date="2016-09" db="EMBL/GenBank/DDBJ databases">
        <authorList>
            <consortium name="Pathogen Informatics"/>
            <person name="Sun Q."/>
            <person name="Inoue M."/>
        </authorList>
    </citation>
    <scope>NUCLEOTIDE SEQUENCE [LARGE SCALE GENOMIC DNA]</scope>
    <source>
        <strain evidence="2 4">82C</strain>
    </source>
</reference>
<dbReference type="EMBL" id="FMPG01000012">
    <property type="protein sequence ID" value="SCT30280.1"/>
    <property type="molecule type" value="Genomic_DNA"/>
</dbReference>
<name>A0A1D4PJ31_9STAP</name>
<dbReference type="InterPro" id="IPR000182">
    <property type="entry name" value="GNAT_dom"/>
</dbReference>
<dbReference type="EMBL" id="FMPI01000016">
    <property type="protein sequence ID" value="SCT23004.1"/>
    <property type="molecule type" value="Genomic_DNA"/>
</dbReference>
<dbReference type="Proteomes" id="UP000095412">
    <property type="component" value="Unassembled WGS sequence"/>
</dbReference>
<evidence type="ECO:0000313" key="5">
    <source>
        <dbReference type="Proteomes" id="UP000095768"/>
    </source>
</evidence>
<organism evidence="3 5">
    <name type="scientific">Staphylococcus caeli</name>
    <dbReference type="NCBI Taxonomy" id="2201815"/>
    <lineage>
        <taxon>Bacteria</taxon>
        <taxon>Bacillati</taxon>
        <taxon>Bacillota</taxon>
        <taxon>Bacilli</taxon>
        <taxon>Bacillales</taxon>
        <taxon>Staphylococcaceae</taxon>
        <taxon>Staphylococcus</taxon>
    </lineage>
</organism>
<reference evidence="3 5" key="2">
    <citation type="submission" date="2016-09" db="EMBL/GenBank/DDBJ databases">
        <authorList>
            <consortium name="Pathogen Informatics"/>
        </authorList>
    </citation>
    <scope>NUCLEOTIDE SEQUENCE [LARGE SCALE GENOMIC DNA]</scope>
    <source>
        <strain evidence="3 5">82B</strain>
    </source>
</reference>
<evidence type="ECO:0000313" key="2">
    <source>
        <dbReference type="EMBL" id="SCT23004.1"/>
    </source>
</evidence>
<keyword evidence="4" id="KW-1185">Reference proteome</keyword>
<evidence type="ECO:0000259" key="1">
    <source>
        <dbReference type="PROSITE" id="PS51186"/>
    </source>
</evidence>
<dbReference type="RefSeq" id="WP_159427261.1">
    <property type="nucleotide sequence ID" value="NZ_FMPG01000012.1"/>
</dbReference>
<dbReference type="Gene3D" id="3.40.630.30">
    <property type="match status" value="1"/>
</dbReference>
<dbReference type="SUPFAM" id="SSF55729">
    <property type="entry name" value="Acyl-CoA N-acyltransferases (Nat)"/>
    <property type="match status" value="1"/>
</dbReference>
<dbReference type="PROSITE" id="PS51186">
    <property type="entry name" value="GNAT"/>
    <property type="match status" value="1"/>
</dbReference>
<gene>
    <name evidence="3" type="ORF">SAMEA2297795_02190</name>
    <name evidence="2" type="ORF">SAMEA2297796_01973</name>
</gene>
<protein>
    <recommendedName>
        <fullName evidence="1">N-acetyltransferase domain-containing protein</fullName>
    </recommendedName>
</protein>
<accession>A0A1D4PJ31</accession>
<feature type="domain" description="N-acetyltransferase" evidence="1">
    <location>
        <begin position="1"/>
        <end position="118"/>
    </location>
</feature>
<dbReference type="GO" id="GO:0016747">
    <property type="term" value="F:acyltransferase activity, transferring groups other than amino-acyl groups"/>
    <property type="evidence" value="ECO:0007669"/>
    <property type="project" value="InterPro"/>
</dbReference>
<dbReference type="Pfam" id="PF13673">
    <property type="entry name" value="Acetyltransf_10"/>
    <property type="match status" value="1"/>
</dbReference>
<dbReference type="InterPro" id="IPR016181">
    <property type="entry name" value="Acyl_CoA_acyltransferase"/>
</dbReference>